<dbReference type="OrthoDB" id="9803483at2"/>
<sequence>MKYNSLGRTGAQVSNLCLGVMTFGWKTEEDEAFKVVDRFMEAGGNFIDTANVYGRGKSEIMTGKALSRDGKRDKIFLATKAHGKMSDEDPNDWGNHRFNLIRACEASLKRLGTDHIDLYQIHRPQSAVPIDETLRALDDLVRSGKVRYIGTSTYAAWQVLESLWVSKEYGLNRFVTEQPPYNILDRRIERELVPLSQSYGIGILPWSPLAGGKLTGKYKHGQPAPDNSREDPAKFSEGTWKALDGLDALSREKGVTPTAFALAWLNAMPGVTSPIIGPNSVAQLEDNLAASDVEITEDDKKRVDELVPPGTHVEDYYKADFGPNARW</sequence>
<dbReference type="Proteomes" id="UP000287394">
    <property type="component" value="Chromosome"/>
</dbReference>
<name>A0A402CPX8_9BACT</name>
<dbReference type="Pfam" id="PF00248">
    <property type="entry name" value="Aldo_ket_red"/>
    <property type="match status" value="1"/>
</dbReference>
<dbReference type="InterPro" id="IPR036812">
    <property type="entry name" value="NAD(P)_OxRdtase_dom_sf"/>
</dbReference>
<dbReference type="Gene3D" id="3.20.20.100">
    <property type="entry name" value="NADP-dependent oxidoreductase domain"/>
    <property type="match status" value="1"/>
</dbReference>
<evidence type="ECO:0000256" key="1">
    <source>
        <dbReference type="ARBA" id="ARBA00023002"/>
    </source>
</evidence>
<dbReference type="PANTHER" id="PTHR43364:SF4">
    <property type="entry name" value="NAD(P)-LINKED OXIDOREDUCTASE SUPERFAMILY PROTEIN"/>
    <property type="match status" value="1"/>
</dbReference>
<proteinExistence type="predicted"/>
<dbReference type="SUPFAM" id="SSF51430">
    <property type="entry name" value="NAD(P)-linked oxidoreductase"/>
    <property type="match status" value="1"/>
</dbReference>
<dbReference type="GO" id="GO:0005829">
    <property type="term" value="C:cytosol"/>
    <property type="evidence" value="ECO:0007669"/>
    <property type="project" value="UniProtKB-ARBA"/>
</dbReference>
<evidence type="ECO:0000313" key="4">
    <source>
        <dbReference type="Proteomes" id="UP000287394"/>
    </source>
</evidence>
<feature type="domain" description="NADP-dependent oxidoreductase" evidence="2">
    <location>
        <begin position="16"/>
        <end position="306"/>
    </location>
</feature>
<dbReference type="FunFam" id="3.20.20.100:FF:000004">
    <property type="entry name" value="Oxidoreductase, aldo/keto reductase"/>
    <property type="match status" value="1"/>
</dbReference>
<dbReference type="KEGG" id="ccot:CCAX7_49700"/>
<evidence type="ECO:0000259" key="2">
    <source>
        <dbReference type="Pfam" id="PF00248"/>
    </source>
</evidence>
<dbReference type="RefSeq" id="WP_119319395.1">
    <property type="nucleotide sequence ID" value="NZ_AP025739.1"/>
</dbReference>
<protein>
    <submittedName>
        <fullName evidence="3">Aldo/keto reductase</fullName>
    </submittedName>
</protein>
<accession>A0A402CPX8</accession>
<dbReference type="PANTHER" id="PTHR43364">
    <property type="entry name" value="NADH-SPECIFIC METHYLGLYOXAL REDUCTASE-RELATED"/>
    <property type="match status" value="1"/>
</dbReference>
<dbReference type="GO" id="GO:0016491">
    <property type="term" value="F:oxidoreductase activity"/>
    <property type="evidence" value="ECO:0007669"/>
    <property type="project" value="UniProtKB-KW"/>
</dbReference>
<dbReference type="AlphaFoldDB" id="A0A402CPX8"/>
<evidence type="ECO:0000313" key="3">
    <source>
        <dbReference type="EMBL" id="BDI32919.1"/>
    </source>
</evidence>
<dbReference type="InterPro" id="IPR050523">
    <property type="entry name" value="AKR_Detox_Biosynth"/>
</dbReference>
<organism evidence="3 4">
    <name type="scientific">Capsulimonas corticalis</name>
    <dbReference type="NCBI Taxonomy" id="2219043"/>
    <lineage>
        <taxon>Bacteria</taxon>
        <taxon>Bacillati</taxon>
        <taxon>Armatimonadota</taxon>
        <taxon>Armatimonadia</taxon>
        <taxon>Capsulimonadales</taxon>
        <taxon>Capsulimonadaceae</taxon>
        <taxon>Capsulimonas</taxon>
    </lineage>
</organism>
<keyword evidence="4" id="KW-1185">Reference proteome</keyword>
<dbReference type="EMBL" id="AP025739">
    <property type="protein sequence ID" value="BDI32919.1"/>
    <property type="molecule type" value="Genomic_DNA"/>
</dbReference>
<dbReference type="InterPro" id="IPR023210">
    <property type="entry name" value="NADP_OxRdtase_dom"/>
</dbReference>
<reference evidence="3 4" key="1">
    <citation type="journal article" date="2019" name="Int. J. Syst. Evol. Microbiol.">
        <title>Capsulimonas corticalis gen. nov., sp. nov., an aerobic capsulated bacterium, of a novel bacterial order, Capsulimonadales ord. nov., of the class Armatimonadia of the phylum Armatimonadetes.</title>
        <authorList>
            <person name="Li J."/>
            <person name="Kudo C."/>
            <person name="Tonouchi A."/>
        </authorList>
    </citation>
    <scope>NUCLEOTIDE SEQUENCE [LARGE SCALE GENOMIC DNA]</scope>
    <source>
        <strain evidence="3 4">AX-7</strain>
    </source>
</reference>
<keyword evidence="1" id="KW-0560">Oxidoreductase</keyword>
<gene>
    <name evidence="3" type="ORF">CCAX7_49700</name>
</gene>